<dbReference type="InterPro" id="IPR029035">
    <property type="entry name" value="DHS-like_NAD/FAD-binding_dom"/>
</dbReference>
<keyword evidence="4" id="KW-0862">Zinc</keyword>
<feature type="binding site" evidence="4">
    <location>
        <position position="130"/>
    </location>
    <ligand>
        <name>Zn(2+)</name>
        <dbReference type="ChEBI" id="CHEBI:29105"/>
    </ligand>
</feature>
<gene>
    <name evidence="7" type="ORF">CHC_T00000712001</name>
</gene>
<feature type="binding site" evidence="4">
    <location>
        <position position="101"/>
    </location>
    <ligand>
        <name>Zn(2+)</name>
        <dbReference type="ChEBI" id="CHEBI:29105"/>
    </ligand>
</feature>
<dbReference type="SUPFAM" id="SSF52467">
    <property type="entry name" value="DHS-like NAD/FAD-binding domain"/>
    <property type="match status" value="1"/>
</dbReference>
<organism evidence="7 8">
    <name type="scientific">Chondrus crispus</name>
    <name type="common">Carrageen Irish moss</name>
    <name type="synonym">Polymorpha crispa</name>
    <dbReference type="NCBI Taxonomy" id="2769"/>
    <lineage>
        <taxon>Eukaryota</taxon>
        <taxon>Rhodophyta</taxon>
        <taxon>Florideophyceae</taxon>
        <taxon>Rhodymeniophycidae</taxon>
        <taxon>Gigartinales</taxon>
        <taxon>Gigartinaceae</taxon>
        <taxon>Chondrus</taxon>
    </lineage>
</organism>
<evidence type="ECO:0000313" key="8">
    <source>
        <dbReference type="Proteomes" id="UP000012073"/>
    </source>
</evidence>
<name>R7QS43_CHOCR</name>
<evidence type="ECO:0000313" key="7">
    <source>
        <dbReference type="EMBL" id="CDF40336.1"/>
    </source>
</evidence>
<dbReference type="Gramene" id="CDF40336">
    <property type="protein sequence ID" value="CDF40336"/>
    <property type="gene ID" value="CHC_T00000712001"/>
</dbReference>
<dbReference type="PANTHER" id="PTHR11085">
    <property type="entry name" value="NAD-DEPENDENT PROTEIN DEACYLASE SIRTUIN-5, MITOCHONDRIAL-RELATED"/>
    <property type="match status" value="1"/>
</dbReference>
<dbReference type="KEGG" id="ccp:CHC_T00000712001"/>
<keyword evidence="5" id="KW-0175">Coiled coil</keyword>
<evidence type="ECO:0000256" key="5">
    <source>
        <dbReference type="SAM" id="Coils"/>
    </source>
</evidence>
<dbReference type="GO" id="GO:0070403">
    <property type="term" value="F:NAD+ binding"/>
    <property type="evidence" value="ECO:0007669"/>
    <property type="project" value="InterPro"/>
</dbReference>
<dbReference type="GO" id="GO:0017136">
    <property type="term" value="F:histone deacetylase activity, NAD-dependent"/>
    <property type="evidence" value="ECO:0007669"/>
    <property type="project" value="TreeGrafter"/>
</dbReference>
<dbReference type="Gene3D" id="3.40.50.1220">
    <property type="entry name" value="TPP-binding domain"/>
    <property type="match status" value="1"/>
</dbReference>
<dbReference type="Pfam" id="PF02146">
    <property type="entry name" value="SIR2"/>
    <property type="match status" value="1"/>
</dbReference>
<evidence type="ECO:0000256" key="1">
    <source>
        <dbReference type="ARBA" id="ARBA00001947"/>
    </source>
</evidence>
<dbReference type="OrthoDB" id="420264at2759"/>
<dbReference type="Proteomes" id="UP000012073">
    <property type="component" value="Unassembled WGS sequence"/>
</dbReference>
<evidence type="ECO:0000256" key="2">
    <source>
        <dbReference type="ARBA" id="ARBA00022679"/>
    </source>
</evidence>
<dbReference type="PANTHER" id="PTHR11085:SF9">
    <property type="entry name" value="NAD-DEPENDENT PROTEIN DEACETYLASE SIRTUIN-1"/>
    <property type="match status" value="1"/>
</dbReference>
<reference evidence="8" key="1">
    <citation type="journal article" date="2013" name="Proc. Natl. Acad. Sci. U.S.A.">
        <title>Genome structure and metabolic features in the red seaweed Chondrus crispus shed light on evolution of the Archaeplastida.</title>
        <authorList>
            <person name="Collen J."/>
            <person name="Porcel B."/>
            <person name="Carre W."/>
            <person name="Ball S.G."/>
            <person name="Chaparro C."/>
            <person name="Tonon T."/>
            <person name="Barbeyron T."/>
            <person name="Michel G."/>
            <person name="Noel B."/>
            <person name="Valentin K."/>
            <person name="Elias M."/>
            <person name="Artiguenave F."/>
            <person name="Arun A."/>
            <person name="Aury J.M."/>
            <person name="Barbosa-Neto J.F."/>
            <person name="Bothwell J.H."/>
            <person name="Bouget F.Y."/>
            <person name="Brillet L."/>
            <person name="Cabello-Hurtado F."/>
            <person name="Capella-Gutierrez S."/>
            <person name="Charrier B."/>
            <person name="Cladiere L."/>
            <person name="Cock J.M."/>
            <person name="Coelho S.M."/>
            <person name="Colleoni C."/>
            <person name="Czjzek M."/>
            <person name="Da Silva C."/>
            <person name="Delage L."/>
            <person name="Denoeud F."/>
            <person name="Deschamps P."/>
            <person name="Dittami S.M."/>
            <person name="Gabaldon T."/>
            <person name="Gachon C.M."/>
            <person name="Groisillier A."/>
            <person name="Herve C."/>
            <person name="Jabbari K."/>
            <person name="Katinka M."/>
            <person name="Kloareg B."/>
            <person name="Kowalczyk N."/>
            <person name="Labadie K."/>
            <person name="Leblanc C."/>
            <person name="Lopez P.J."/>
            <person name="McLachlan D.H."/>
            <person name="Meslet-Cladiere L."/>
            <person name="Moustafa A."/>
            <person name="Nehr Z."/>
            <person name="Nyvall Collen P."/>
            <person name="Panaud O."/>
            <person name="Partensky F."/>
            <person name="Poulain J."/>
            <person name="Rensing S.A."/>
            <person name="Rousvoal S."/>
            <person name="Samson G."/>
            <person name="Symeonidi A."/>
            <person name="Weissenbach J."/>
            <person name="Zambounis A."/>
            <person name="Wincker P."/>
            <person name="Boyen C."/>
        </authorList>
    </citation>
    <scope>NUCLEOTIDE SEQUENCE [LARGE SCALE GENOMIC DNA]</scope>
    <source>
        <strain evidence="8">cv. Stackhouse</strain>
    </source>
</reference>
<dbReference type="InterPro" id="IPR050134">
    <property type="entry name" value="NAD-dep_sirtuin_deacylases"/>
</dbReference>
<dbReference type="EMBL" id="HG002155">
    <property type="protein sequence ID" value="CDF40336.1"/>
    <property type="molecule type" value="Genomic_DNA"/>
</dbReference>
<dbReference type="GO" id="GO:0005634">
    <property type="term" value="C:nucleus"/>
    <property type="evidence" value="ECO:0007669"/>
    <property type="project" value="TreeGrafter"/>
</dbReference>
<evidence type="ECO:0000259" key="6">
    <source>
        <dbReference type="PROSITE" id="PS50305"/>
    </source>
</evidence>
<dbReference type="PhylomeDB" id="R7QS43"/>
<feature type="coiled-coil region" evidence="5">
    <location>
        <begin position="61"/>
        <end position="88"/>
    </location>
</feature>
<dbReference type="GeneID" id="17318347"/>
<dbReference type="RefSeq" id="XP_005710630.1">
    <property type="nucleotide sequence ID" value="XM_005710573.1"/>
</dbReference>
<dbReference type="GO" id="GO:0046872">
    <property type="term" value="F:metal ion binding"/>
    <property type="evidence" value="ECO:0007669"/>
    <property type="project" value="UniProtKB-KW"/>
</dbReference>
<keyword evidence="2" id="KW-0808">Transferase</keyword>
<feature type="binding site" evidence="4">
    <location>
        <position position="106"/>
    </location>
    <ligand>
        <name>Zn(2+)</name>
        <dbReference type="ChEBI" id="CHEBI:29105"/>
    </ligand>
</feature>
<proteinExistence type="predicted"/>
<sequence length="272" mass="30218">MATPFFAALADSPGLGTDLRTVARLWQAILTIDDDDLEDLVCSGPRPPSIAHASFHFIAELEARRKLLRNYSQNIDGLERRAGASEERVILFHGSFLTATCMRASCRASFCGSEIAVEVAAGTVPFCWKCVHGKKRSVLKPDIVFFGENVPKNVRDNLETDALRADLLLVLRTSLEVSPVARIPQYFQYQVSRILVNREIVTYDFDVELFDTCDSVVAELRKALNLRLASSKPLNAGIDSSRSLFSVALRFFSILIASAMSALRACIRNLRF</sequence>
<evidence type="ECO:0000256" key="3">
    <source>
        <dbReference type="ARBA" id="ARBA00023027"/>
    </source>
</evidence>
<protein>
    <recommendedName>
        <fullName evidence="6">Deacetylase sirtuin-type domain-containing protein</fullName>
    </recommendedName>
</protein>
<dbReference type="InterPro" id="IPR003000">
    <property type="entry name" value="Sirtuin"/>
</dbReference>
<feature type="binding site" evidence="4">
    <location>
        <position position="127"/>
    </location>
    <ligand>
        <name>Zn(2+)</name>
        <dbReference type="ChEBI" id="CHEBI:29105"/>
    </ligand>
</feature>
<keyword evidence="4" id="KW-0479">Metal-binding</keyword>
<evidence type="ECO:0000256" key="4">
    <source>
        <dbReference type="PROSITE-ProRule" id="PRU00236"/>
    </source>
</evidence>
<keyword evidence="8" id="KW-1185">Reference proteome</keyword>
<comment type="cofactor">
    <cofactor evidence="1">
        <name>Zn(2+)</name>
        <dbReference type="ChEBI" id="CHEBI:29105"/>
    </cofactor>
</comment>
<feature type="domain" description="Deacetylase sirtuin-type" evidence="6">
    <location>
        <begin position="1"/>
        <end position="229"/>
    </location>
</feature>
<dbReference type="PROSITE" id="PS50305">
    <property type="entry name" value="SIRTUIN"/>
    <property type="match status" value="1"/>
</dbReference>
<accession>R7QS43</accession>
<dbReference type="InterPro" id="IPR026590">
    <property type="entry name" value="Ssirtuin_cat_dom"/>
</dbReference>
<dbReference type="AlphaFoldDB" id="R7QS43"/>
<feature type="active site" description="Proton acceptor" evidence="4">
    <location>
        <position position="93"/>
    </location>
</feature>
<dbReference type="STRING" id="2769.R7QS43"/>
<keyword evidence="3" id="KW-0520">NAD</keyword>